<dbReference type="OrthoDB" id="1884855at2759"/>
<evidence type="ECO:0000313" key="10">
    <source>
        <dbReference type="EMBL" id="PVU97928.1"/>
    </source>
</evidence>
<evidence type="ECO:0000256" key="5">
    <source>
        <dbReference type="ARBA" id="ARBA00022776"/>
    </source>
</evidence>
<reference evidence="10 11" key="1">
    <citation type="journal article" date="2018" name="MBio">
        <title>Comparative Genomics Reveals the Core Gene Toolbox for the Fungus-Insect Symbiosis.</title>
        <authorList>
            <person name="Wang Y."/>
            <person name="Stata M."/>
            <person name="Wang W."/>
            <person name="Stajich J.E."/>
            <person name="White M.M."/>
            <person name="Moncalvo J.M."/>
        </authorList>
    </citation>
    <scope>NUCLEOTIDE SEQUENCE [LARGE SCALE GENOMIC DNA]</scope>
    <source>
        <strain evidence="10 11">SWE-8-4</strain>
    </source>
</reference>
<dbReference type="GO" id="GO:0005634">
    <property type="term" value="C:nucleus"/>
    <property type="evidence" value="ECO:0007669"/>
    <property type="project" value="InterPro"/>
</dbReference>
<comment type="caution">
    <text evidence="10">The sequence shown here is derived from an EMBL/GenBank/DDBJ whole genome shotgun (WGS) entry which is preliminary data.</text>
</comment>
<dbReference type="Pfam" id="PF05859">
    <property type="entry name" value="Mis12"/>
    <property type="match status" value="1"/>
</dbReference>
<dbReference type="PANTHER" id="PTHR14527:SF2">
    <property type="entry name" value="PROTEIN MIS12 HOMOLOG"/>
    <property type="match status" value="1"/>
</dbReference>
<evidence type="ECO:0000256" key="8">
    <source>
        <dbReference type="ARBA" id="ARBA00023306"/>
    </source>
</evidence>
<evidence type="ECO:0000256" key="4">
    <source>
        <dbReference type="ARBA" id="ARBA00022618"/>
    </source>
</evidence>
<name>A0A2T9Z007_9FUNG</name>
<organism evidence="10 11">
    <name type="scientific">Smittium simulii</name>
    <dbReference type="NCBI Taxonomy" id="133385"/>
    <lineage>
        <taxon>Eukaryota</taxon>
        <taxon>Fungi</taxon>
        <taxon>Fungi incertae sedis</taxon>
        <taxon>Zoopagomycota</taxon>
        <taxon>Kickxellomycotina</taxon>
        <taxon>Harpellomycetes</taxon>
        <taxon>Harpellales</taxon>
        <taxon>Legeriomycetaceae</taxon>
        <taxon>Smittium</taxon>
    </lineage>
</organism>
<dbReference type="STRING" id="133385.A0A2T9Z007"/>
<evidence type="ECO:0000256" key="2">
    <source>
        <dbReference type="ARBA" id="ARBA00008643"/>
    </source>
</evidence>
<evidence type="ECO:0000256" key="3">
    <source>
        <dbReference type="ARBA" id="ARBA00022454"/>
    </source>
</evidence>
<keyword evidence="8" id="KW-0131">Cell cycle</keyword>
<sequence>MQNQDIQKDVFEQTAALTKDLGDKASLGKFFKNPAKQKRFSIQYPPSQLTYEIIFETFGFIPLQFIDDIINAANDSIYRVTKKLTEYVEAEQGAGLETDQAINRVETLLEYAVDKYFDKFELYALRNIFNIPKGLEYYIKMPNRKSSCVIHSKKDQEDLVSQIDKNFKNLLDLQIIEKKLDSNLELLDKQLSEIESLESSLREIFGGQDILNECEKSSILPHELLTKMSTLEPELKKITDIAVNVQKNITFARNIQILTKPNPNSNKIPITSKAICEMHKVSVDMKIQKMA</sequence>
<comment type="similarity">
    <text evidence="2">Belongs to the mis12 family.</text>
</comment>
<dbReference type="GO" id="GO:0051382">
    <property type="term" value="P:kinetochore assembly"/>
    <property type="evidence" value="ECO:0007669"/>
    <property type="project" value="TreeGrafter"/>
</dbReference>
<keyword evidence="9" id="KW-0137">Centromere</keyword>
<dbReference type="EMBL" id="MBFR01000005">
    <property type="protein sequence ID" value="PVU97928.1"/>
    <property type="molecule type" value="Genomic_DNA"/>
</dbReference>
<comment type="subcellular location">
    <subcellularLocation>
        <location evidence="1">Chromosome</location>
        <location evidence="1">Centromere</location>
        <location evidence="1">Kinetochore</location>
    </subcellularLocation>
</comment>
<dbReference type="InterPro" id="IPR008685">
    <property type="entry name" value="Centromere_Mis12"/>
</dbReference>
<dbReference type="GO" id="GO:0000070">
    <property type="term" value="P:mitotic sister chromatid segregation"/>
    <property type="evidence" value="ECO:0007669"/>
    <property type="project" value="TreeGrafter"/>
</dbReference>
<evidence type="ECO:0000256" key="7">
    <source>
        <dbReference type="ARBA" id="ARBA00023054"/>
    </source>
</evidence>
<keyword evidence="4" id="KW-0132">Cell division</keyword>
<keyword evidence="7" id="KW-0175">Coiled coil</keyword>
<evidence type="ECO:0000256" key="9">
    <source>
        <dbReference type="ARBA" id="ARBA00023328"/>
    </source>
</evidence>
<evidence type="ECO:0000256" key="6">
    <source>
        <dbReference type="ARBA" id="ARBA00022838"/>
    </source>
</evidence>
<protein>
    <recommendedName>
        <fullName evidence="12">Kinetochore protein Mis12/MTW1</fullName>
    </recommendedName>
</protein>
<proteinExistence type="inferred from homology"/>
<evidence type="ECO:0000256" key="1">
    <source>
        <dbReference type="ARBA" id="ARBA00004629"/>
    </source>
</evidence>
<accession>A0A2T9Z007</accession>
<dbReference type="AlphaFoldDB" id="A0A2T9Z007"/>
<keyword evidence="5" id="KW-0498">Mitosis</keyword>
<dbReference type="GO" id="GO:0000444">
    <property type="term" value="C:MIS12/MIND type complex"/>
    <property type="evidence" value="ECO:0007669"/>
    <property type="project" value="TreeGrafter"/>
</dbReference>
<dbReference type="Proteomes" id="UP000245383">
    <property type="component" value="Unassembled WGS sequence"/>
</dbReference>
<gene>
    <name evidence="10" type="ORF">BB561_000198</name>
</gene>
<keyword evidence="6" id="KW-0995">Kinetochore</keyword>
<dbReference type="GO" id="GO:0051301">
    <property type="term" value="P:cell division"/>
    <property type="evidence" value="ECO:0007669"/>
    <property type="project" value="UniProtKB-KW"/>
</dbReference>
<dbReference type="PANTHER" id="PTHR14527">
    <property type="entry name" value="PROTEIN MIS12 HOMOLOG"/>
    <property type="match status" value="1"/>
</dbReference>
<keyword evidence="3" id="KW-0158">Chromosome</keyword>
<keyword evidence="11" id="KW-1185">Reference proteome</keyword>
<evidence type="ECO:0000313" key="11">
    <source>
        <dbReference type="Proteomes" id="UP000245383"/>
    </source>
</evidence>
<evidence type="ECO:0008006" key="12">
    <source>
        <dbReference type="Google" id="ProtNLM"/>
    </source>
</evidence>